<dbReference type="InterPro" id="IPR014757">
    <property type="entry name" value="Tscrpt_reg_IclR_C"/>
</dbReference>
<keyword evidence="2" id="KW-0238">DNA-binding</keyword>
<dbReference type="RefSeq" id="WP_281488213.1">
    <property type="nucleotide sequence ID" value="NZ_JASATX010000002.1"/>
</dbReference>
<evidence type="ECO:0000259" key="5">
    <source>
        <dbReference type="PROSITE" id="PS51078"/>
    </source>
</evidence>
<keyword evidence="1" id="KW-0805">Transcription regulation</keyword>
<proteinExistence type="predicted"/>
<comment type="caution">
    <text evidence="6">The sequence shown here is derived from an EMBL/GenBank/DDBJ whole genome shotgun (WGS) entry which is preliminary data.</text>
</comment>
<evidence type="ECO:0000313" key="7">
    <source>
        <dbReference type="Proteomes" id="UP001321506"/>
    </source>
</evidence>
<dbReference type="PANTHER" id="PTHR30136:SF35">
    <property type="entry name" value="HTH-TYPE TRANSCRIPTIONAL REGULATOR RV1719"/>
    <property type="match status" value="1"/>
</dbReference>
<dbReference type="SUPFAM" id="SSF46785">
    <property type="entry name" value="Winged helix' DNA-binding domain"/>
    <property type="match status" value="1"/>
</dbReference>
<dbReference type="Gene3D" id="1.10.10.10">
    <property type="entry name" value="Winged helix-like DNA-binding domain superfamily/Winged helix DNA-binding domain"/>
    <property type="match status" value="1"/>
</dbReference>
<dbReference type="InterPro" id="IPR036388">
    <property type="entry name" value="WH-like_DNA-bd_sf"/>
</dbReference>
<keyword evidence="3" id="KW-0804">Transcription</keyword>
<feature type="domain" description="IclR-ED" evidence="5">
    <location>
        <begin position="65"/>
        <end position="251"/>
    </location>
</feature>
<dbReference type="GO" id="GO:0003677">
    <property type="term" value="F:DNA binding"/>
    <property type="evidence" value="ECO:0007669"/>
    <property type="project" value="UniProtKB-KW"/>
</dbReference>
<sequence>MVAAIQRSIAVIDLLVGKPNGLPLGVIAERLNIPKSAAHRTLGELIELGYVRQDGSQGNYILGLRLVSQALKHLARIPLADLARPVLDRLAQLSGELVRIGIVDGDNLVWVAKSQGSRTGLRYDPHPGLEVHFASTATGIAWLSTMPEERAIELLKQQGFDGEKYGPGSPRDVEHVLPLVRRAREEGYCYSDNTYELGTAAVAVPIVTPGKPAAGCLSVAGPNARLDRQTAVALVPHMRAAASELAMIAENGVRPLLEDAE</sequence>
<dbReference type="PROSITE" id="PS51078">
    <property type="entry name" value="ICLR_ED"/>
    <property type="match status" value="1"/>
</dbReference>
<gene>
    <name evidence="6" type="ORF">QF206_05500</name>
</gene>
<dbReference type="Pfam" id="PF01614">
    <property type="entry name" value="IclR_C"/>
    <property type="match status" value="1"/>
</dbReference>
<dbReference type="Proteomes" id="UP001321506">
    <property type="component" value="Unassembled WGS sequence"/>
</dbReference>
<evidence type="ECO:0000256" key="2">
    <source>
        <dbReference type="ARBA" id="ARBA00023125"/>
    </source>
</evidence>
<dbReference type="InterPro" id="IPR029016">
    <property type="entry name" value="GAF-like_dom_sf"/>
</dbReference>
<dbReference type="PANTHER" id="PTHR30136">
    <property type="entry name" value="HELIX-TURN-HELIX TRANSCRIPTIONAL REGULATOR, ICLR FAMILY"/>
    <property type="match status" value="1"/>
</dbReference>
<evidence type="ECO:0000313" key="6">
    <source>
        <dbReference type="EMBL" id="MDI2098419.1"/>
    </source>
</evidence>
<feature type="domain" description="HTH iclR-type" evidence="4">
    <location>
        <begin position="2"/>
        <end position="64"/>
    </location>
</feature>
<keyword evidence="7" id="KW-1185">Reference proteome</keyword>
<protein>
    <submittedName>
        <fullName evidence="6">IclR family transcriptional regulator</fullName>
    </submittedName>
</protein>
<dbReference type="EMBL" id="JASATX010000002">
    <property type="protein sequence ID" value="MDI2098419.1"/>
    <property type="molecule type" value="Genomic_DNA"/>
</dbReference>
<evidence type="ECO:0000259" key="4">
    <source>
        <dbReference type="PROSITE" id="PS51077"/>
    </source>
</evidence>
<name>A0AAW6T7Y1_9MICO</name>
<dbReference type="GO" id="GO:0045892">
    <property type="term" value="P:negative regulation of DNA-templated transcription"/>
    <property type="evidence" value="ECO:0007669"/>
    <property type="project" value="TreeGrafter"/>
</dbReference>
<dbReference type="Pfam" id="PF09339">
    <property type="entry name" value="HTH_IclR"/>
    <property type="match status" value="1"/>
</dbReference>
<accession>A0AAW6T7Y1</accession>
<reference evidence="6 7" key="1">
    <citation type="submission" date="2023-04" db="EMBL/GenBank/DDBJ databases">
        <title>Klugiella caeni sp. nov. isolated from the sludge of biochemical tank.</title>
        <authorList>
            <person name="Geng K."/>
        </authorList>
    </citation>
    <scope>NUCLEOTIDE SEQUENCE [LARGE SCALE GENOMIC DNA]</scope>
    <source>
        <strain evidence="6 7">YN-L-19</strain>
    </source>
</reference>
<dbReference type="SUPFAM" id="SSF55781">
    <property type="entry name" value="GAF domain-like"/>
    <property type="match status" value="1"/>
</dbReference>
<dbReference type="Gene3D" id="3.30.450.40">
    <property type="match status" value="1"/>
</dbReference>
<evidence type="ECO:0000256" key="1">
    <source>
        <dbReference type="ARBA" id="ARBA00023015"/>
    </source>
</evidence>
<dbReference type="InterPro" id="IPR005471">
    <property type="entry name" value="Tscrpt_reg_IclR_N"/>
</dbReference>
<dbReference type="InterPro" id="IPR050707">
    <property type="entry name" value="HTH_MetabolicPath_Reg"/>
</dbReference>
<dbReference type="SMART" id="SM00346">
    <property type="entry name" value="HTH_ICLR"/>
    <property type="match status" value="1"/>
</dbReference>
<dbReference type="PROSITE" id="PS51077">
    <property type="entry name" value="HTH_ICLR"/>
    <property type="match status" value="1"/>
</dbReference>
<dbReference type="AlphaFoldDB" id="A0AAW6T7Y1"/>
<dbReference type="GO" id="GO:0003700">
    <property type="term" value="F:DNA-binding transcription factor activity"/>
    <property type="evidence" value="ECO:0007669"/>
    <property type="project" value="TreeGrafter"/>
</dbReference>
<evidence type="ECO:0000256" key="3">
    <source>
        <dbReference type="ARBA" id="ARBA00023163"/>
    </source>
</evidence>
<dbReference type="InterPro" id="IPR036390">
    <property type="entry name" value="WH_DNA-bd_sf"/>
</dbReference>
<organism evidence="6 7">
    <name type="scientific">Ruicaihuangia caeni</name>
    <dbReference type="NCBI Taxonomy" id="3042517"/>
    <lineage>
        <taxon>Bacteria</taxon>
        <taxon>Bacillati</taxon>
        <taxon>Actinomycetota</taxon>
        <taxon>Actinomycetes</taxon>
        <taxon>Micrococcales</taxon>
        <taxon>Microbacteriaceae</taxon>
        <taxon>Ruicaihuangia</taxon>
    </lineage>
</organism>